<dbReference type="InterPro" id="IPR005467">
    <property type="entry name" value="His_kinase_dom"/>
</dbReference>
<feature type="transmembrane region" description="Helical" evidence="17">
    <location>
        <begin position="75"/>
        <end position="92"/>
    </location>
</feature>
<evidence type="ECO:0000256" key="11">
    <source>
        <dbReference type="ARBA" id="ARBA00023004"/>
    </source>
</evidence>
<dbReference type="EC" id="2.7.13.3" evidence="4"/>
<dbReference type="PANTHER" id="PTHR24421">
    <property type="entry name" value="NITRATE/NITRITE SENSOR PROTEIN NARX-RELATED"/>
    <property type="match status" value="1"/>
</dbReference>
<dbReference type="AlphaFoldDB" id="C5BYM1"/>
<dbReference type="RefSeq" id="WP_012725759.1">
    <property type="nucleotide sequence ID" value="NC_012669.1"/>
</dbReference>
<dbReference type="SMART" id="SM00387">
    <property type="entry name" value="HATPase_c"/>
    <property type="match status" value="1"/>
</dbReference>
<keyword evidence="11" id="KW-0408">Iron</keyword>
<dbReference type="GO" id="GO:0005737">
    <property type="term" value="C:cytoplasm"/>
    <property type="evidence" value="ECO:0007669"/>
    <property type="project" value="UniProtKB-SubCell"/>
</dbReference>
<keyword evidence="17" id="KW-1133">Transmembrane helix</keyword>
<keyword evidence="6" id="KW-0004">4Fe-4S</keyword>
<feature type="transmembrane region" description="Helical" evidence="17">
    <location>
        <begin position="141"/>
        <end position="161"/>
    </location>
</feature>
<evidence type="ECO:0000256" key="14">
    <source>
        <dbReference type="ARBA" id="ARBA00024827"/>
    </source>
</evidence>
<dbReference type="STRING" id="471853.Bcav_0718"/>
<evidence type="ECO:0000313" key="19">
    <source>
        <dbReference type="EMBL" id="ACQ78979.1"/>
    </source>
</evidence>
<dbReference type="GO" id="GO:0046872">
    <property type="term" value="F:metal ion binding"/>
    <property type="evidence" value="ECO:0007669"/>
    <property type="project" value="UniProtKB-KW"/>
</dbReference>
<reference evidence="19 20" key="1">
    <citation type="journal article" date="2009" name="Stand. Genomic Sci.">
        <title>Complete genome sequence of Beutenbergia cavernae type strain (HKI 0122).</title>
        <authorList>
            <person name="Land M."/>
            <person name="Pukall R."/>
            <person name="Abt B."/>
            <person name="Goker M."/>
            <person name="Rohde M."/>
            <person name="Glavina Del Rio T."/>
            <person name="Tice H."/>
            <person name="Copeland A."/>
            <person name="Cheng J.F."/>
            <person name="Lucas S."/>
            <person name="Chen F."/>
            <person name="Nolan M."/>
            <person name="Bruce D."/>
            <person name="Goodwin L."/>
            <person name="Pitluck S."/>
            <person name="Ivanova N."/>
            <person name="Mavromatis K."/>
            <person name="Ovchinnikova G."/>
            <person name="Pati A."/>
            <person name="Chen A."/>
            <person name="Palaniappan K."/>
            <person name="Hauser L."/>
            <person name="Chang Y.J."/>
            <person name="Jefferies C.C."/>
            <person name="Saunders E."/>
            <person name="Brettin T."/>
            <person name="Detter J.C."/>
            <person name="Han C."/>
            <person name="Chain P."/>
            <person name="Bristow J."/>
            <person name="Eisen J.A."/>
            <person name="Markowitz V."/>
            <person name="Hugenholtz P."/>
            <person name="Kyrpides N.C."/>
            <person name="Klenk H.P."/>
            <person name="Lapidus A."/>
        </authorList>
    </citation>
    <scope>NUCLEOTIDE SEQUENCE [LARGE SCALE GENOMIC DNA]</scope>
    <source>
        <strain evidence="20">ATCC BAA-8 / DSM 12333 / NBRC 16432</strain>
    </source>
</reference>
<dbReference type="InterPro" id="IPR003594">
    <property type="entry name" value="HATPase_dom"/>
</dbReference>
<dbReference type="Proteomes" id="UP000007962">
    <property type="component" value="Chromosome"/>
</dbReference>
<dbReference type="KEGG" id="bcv:Bcav_0718"/>
<dbReference type="PROSITE" id="PS50109">
    <property type="entry name" value="HIS_KIN"/>
    <property type="match status" value="1"/>
</dbReference>
<dbReference type="SUPFAM" id="SSF55874">
    <property type="entry name" value="ATPase domain of HSP90 chaperone/DNA topoisomerase II/histidine kinase"/>
    <property type="match status" value="1"/>
</dbReference>
<evidence type="ECO:0000256" key="6">
    <source>
        <dbReference type="ARBA" id="ARBA00022485"/>
    </source>
</evidence>
<evidence type="ECO:0000256" key="8">
    <source>
        <dbReference type="ARBA" id="ARBA00022679"/>
    </source>
</evidence>
<dbReference type="PIRSF" id="PIRSF037434">
    <property type="entry name" value="STHK_ChrS"/>
    <property type="match status" value="1"/>
</dbReference>
<evidence type="ECO:0000259" key="18">
    <source>
        <dbReference type="PROSITE" id="PS50109"/>
    </source>
</evidence>
<evidence type="ECO:0000256" key="10">
    <source>
        <dbReference type="ARBA" id="ARBA00022777"/>
    </source>
</evidence>
<dbReference type="GO" id="GO:0051539">
    <property type="term" value="F:4 iron, 4 sulfur cluster binding"/>
    <property type="evidence" value="ECO:0007669"/>
    <property type="project" value="UniProtKB-KW"/>
</dbReference>
<evidence type="ECO:0000256" key="16">
    <source>
        <dbReference type="SAM" id="MobiDB-lite"/>
    </source>
</evidence>
<dbReference type="EMBL" id="CP001618">
    <property type="protein sequence ID" value="ACQ78979.1"/>
    <property type="molecule type" value="Genomic_DNA"/>
</dbReference>
<dbReference type="Pfam" id="PF07730">
    <property type="entry name" value="HisKA_3"/>
    <property type="match status" value="1"/>
</dbReference>
<evidence type="ECO:0000256" key="1">
    <source>
        <dbReference type="ARBA" id="ARBA00000085"/>
    </source>
</evidence>
<proteinExistence type="predicted"/>
<feature type="transmembrane region" description="Helical" evidence="17">
    <location>
        <begin position="23"/>
        <end position="42"/>
    </location>
</feature>
<comment type="function">
    <text evidence="14">Member of the two-component regulatory system NreB/NreC involved in the control of dissimilatory nitrate/nitrite reduction in response to oxygen. NreB functions as a direct oxygen sensor histidine kinase which is autophosphorylated, in the absence of oxygen, probably at the conserved histidine residue, and transfers its phosphate group probably to a conserved aspartate residue of NreC. NreB/NreC activates the expression of the nitrate (narGHJI) and nitrite (nir) reductase operons, as well as the putative nitrate transporter gene narT.</text>
</comment>
<dbReference type="GO" id="GO:0000155">
    <property type="term" value="F:phosphorelay sensor kinase activity"/>
    <property type="evidence" value="ECO:0007669"/>
    <property type="project" value="InterPro"/>
</dbReference>
<dbReference type="GO" id="GO:0046983">
    <property type="term" value="F:protein dimerization activity"/>
    <property type="evidence" value="ECO:0007669"/>
    <property type="project" value="InterPro"/>
</dbReference>
<comment type="catalytic activity">
    <reaction evidence="1">
        <text>ATP + protein L-histidine = ADP + protein N-phospho-L-histidine.</text>
        <dbReference type="EC" id="2.7.13.3"/>
    </reaction>
</comment>
<dbReference type="Pfam" id="PF02518">
    <property type="entry name" value="HATPase_c"/>
    <property type="match status" value="1"/>
</dbReference>
<dbReference type="PANTHER" id="PTHR24421:SF62">
    <property type="entry name" value="SENSORY TRANSDUCTION HISTIDINE KINASE"/>
    <property type="match status" value="1"/>
</dbReference>
<evidence type="ECO:0000256" key="9">
    <source>
        <dbReference type="ARBA" id="ARBA00022723"/>
    </source>
</evidence>
<keyword evidence="13" id="KW-0411">Iron-sulfur</keyword>
<dbReference type="InterPro" id="IPR017205">
    <property type="entry name" value="Sig_transdc_His_kinase_ChrS"/>
</dbReference>
<feature type="domain" description="Histidine kinase" evidence="18">
    <location>
        <begin position="313"/>
        <end position="403"/>
    </location>
</feature>
<name>C5BYM1_BEUC1</name>
<organism evidence="19 20">
    <name type="scientific">Beutenbergia cavernae (strain ATCC BAA-8 / DSM 12333 / CCUG 43141 / JCM 11478 / NBRC 16432 / NCIMB 13614 / HKI 0122)</name>
    <dbReference type="NCBI Taxonomy" id="471853"/>
    <lineage>
        <taxon>Bacteria</taxon>
        <taxon>Bacillati</taxon>
        <taxon>Actinomycetota</taxon>
        <taxon>Actinomycetes</taxon>
        <taxon>Micrococcales</taxon>
        <taxon>Beutenbergiaceae</taxon>
        <taxon>Beutenbergia</taxon>
    </lineage>
</organism>
<feature type="compositionally biased region" description="Low complexity" evidence="16">
    <location>
        <begin position="415"/>
        <end position="433"/>
    </location>
</feature>
<dbReference type="GO" id="GO:0016020">
    <property type="term" value="C:membrane"/>
    <property type="evidence" value="ECO:0007669"/>
    <property type="project" value="InterPro"/>
</dbReference>
<comment type="cofactor">
    <cofactor evidence="2">
        <name>[4Fe-4S] cluster</name>
        <dbReference type="ChEBI" id="CHEBI:49883"/>
    </cofactor>
</comment>
<comment type="subcellular location">
    <subcellularLocation>
        <location evidence="3">Cytoplasm</location>
    </subcellularLocation>
</comment>
<dbReference type="Gene3D" id="3.30.565.10">
    <property type="entry name" value="Histidine kinase-like ATPase, C-terminal domain"/>
    <property type="match status" value="1"/>
</dbReference>
<feature type="region of interest" description="Disordered" evidence="16">
    <location>
        <begin position="402"/>
        <end position="433"/>
    </location>
</feature>
<dbReference type="OrthoDB" id="144293at2"/>
<dbReference type="InterPro" id="IPR004358">
    <property type="entry name" value="Sig_transdc_His_kin-like_C"/>
</dbReference>
<keyword evidence="7" id="KW-0963">Cytoplasm</keyword>
<evidence type="ECO:0000256" key="2">
    <source>
        <dbReference type="ARBA" id="ARBA00001966"/>
    </source>
</evidence>
<keyword evidence="12" id="KW-0902">Two-component regulatory system</keyword>
<keyword evidence="20" id="KW-1185">Reference proteome</keyword>
<gene>
    <name evidence="19" type="ordered locus">Bcav_0718</name>
</gene>
<dbReference type="CDD" id="cd16917">
    <property type="entry name" value="HATPase_UhpB-NarQ-NarX-like"/>
    <property type="match status" value="1"/>
</dbReference>
<keyword evidence="10 19" id="KW-0418">Kinase</keyword>
<evidence type="ECO:0000256" key="15">
    <source>
        <dbReference type="ARBA" id="ARBA00030800"/>
    </source>
</evidence>
<protein>
    <recommendedName>
        <fullName evidence="5">Oxygen sensor histidine kinase NreB</fullName>
        <ecNumber evidence="4">2.7.13.3</ecNumber>
    </recommendedName>
    <alternativeName>
        <fullName evidence="15">Nitrogen regulation protein B</fullName>
    </alternativeName>
</protein>
<evidence type="ECO:0000256" key="12">
    <source>
        <dbReference type="ARBA" id="ARBA00023012"/>
    </source>
</evidence>
<dbReference type="InterPro" id="IPR050482">
    <property type="entry name" value="Sensor_HK_TwoCompSys"/>
</dbReference>
<evidence type="ECO:0000256" key="3">
    <source>
        <dbReference type="ARBA" id="ARBA00004496"/>
    </source>
</evidence>
<accession>C5BYM1</accession>
<evidence type="ECO:0000256" key="17">
    <source>
        <dbReference type="SAM" id="Phobius"/>
    </source>
</evidence>
<dbReference type="PRINTS" id="PR00344">
    <property type="entry name" value="BCTRLSENSOR"/>
</dbReference>
<sequence>MVEADVAHQPGEEPQRREWSSLVWLYVPLLALAPCLAVALVLGVATPMVLAVSAAVVVWHVGWVVLHPAWPESRFLPMAVYLVGLLAGAWWLKTEDFVFFPVLLSCFAMCFVVLPGGWAYAATAVTGVLTVTDRDGLDLSGPFLAILLGSVGLSSVIGWTIRSSERQERRERELRVELELAHEANLALQADLVREAHDAGVAAERARLAGEIHDTLAQGLAGVTAQLEAAEAELGDAHPSVRRVRLARDLARESLREARRSVAALRPGPLAEGRFLEAVRGAVAAWQERSTATADVRLAEPPDRLGADVEHALLRALTECLANVARHARAGTASVSLTYPPGVVVLRVRDDGVGFAPGARGSSDGGYGLTALAARATALGGTVDVVSAPGAGTTVTVRLPRQAAGIGGGSGSPRAEGAPADDGAPAGLSGAQG</sequence>
<evidence type="ECO:0000256" key="4">
    <source>
        <dbReference type="ARBA" id="ARBA00012438"/>
    </source>
</evidence>
<keyword evidence="17" id="KW-0812">Transmembrane</keyword>
<dbReference type="InterPro" id="IPR011712">
    <property type="entry name" value="Sig_transdc_His_kin_sub3_dim/P"/>
</dbReference>
<evidence type="ECO:0000256" key="5">
    <source>
        <dbReference type="ARBA" id="ARBA00017322"/>
    </source>
</evidence>
<feature type="transmembrane region" description="Helical" evidence="17">
    <location>
        <begin position="49"/>
        <end position="69"/>
    </location>
</feature>
<dbReference type="InterPro" id="IPR036890">
    <property type="entry name" value="HATPase_C_sf"/>
</dbReference>
<keyword evidence="9" id="KW-0479">Metal-binding</keyword>
<dbReference type="HOGENOM" id="CLU_000445_20_15_11"/>
<dbReference type="Gene3D" id="1.20.5.1930">
    <property type="match status" value="1"/>
</dbReference>
<feature type="transmembrane region" description="Helical" evidence="17">
    <location>
        <begin position="99"/>
        <end position="121"/>
    </location>
</feature>
<evidence type="ECO:0000256" key="13">
    <source>
        <dbReference type="ARBA" id="ARBA00023014"/>
    </source>
</evidence>
<keyword evidence="8" id="KW-0808">Transferase</keyword>
<evidence type="ECO:0000313" key="20">
    <source>
        <dbReference type="Proteomes" id="UP000007962"/>
    </source>
</evidence>
<dbReference type="eggNOG" id="COG4585">
    <property type="taxonomic scope" value="Bacteria"/>
</dbReference>
<evidence type="ECO:0000256" key="7">
    <source>
        <dbReference type="ARBA" id="ARBA00022490"/>
    </source>
</evidence>
<keyword evidence="17" id="KW-0472">Membrane</keyword>